<evidence type="ECO:0000313" key="1">
    <source>
        <dbReference type="EMBL" id="ROP34957.1"/>
    </source>
</evidence>
<dbReference type="OrthoDB" id="3967779at2"/>
<dbReference type="AlphaFoldDB" id="A0A3N1GXK2"/>
<protein>
    <recommendedName>
        <fullName evidence="3">Lanthionine synthetase-like protein</fullName>
    </recommendedName>
</protein>
<keyword evidence="2" id="KW-1185">Reference proteome</keyword>
<accession>A0A3N1GXK2</accession>
<comment type="caution">
    <text evidence="1">The sequence shown here is derived from an EMBL/GenBank/DDBJ whole genome shotgun (WGS) entry which is preliminary data.</text>
</comment>
<dbReference type="EMBL" id="RJKM01000001">
    <property type="protein sequence ID" value="ROP34957.1"/>
    <property type="molecule type" value="Genomic_DNA"/>
</dbReference>
<reference evidence="1 2" key="1">
    <citation type="submission" date="2018-11" db="EMBL/GenBank/DDBJ databases">
        <title>Sequencing the genomes of 1000 actinobacteria strains.</title>
        <authorList>
            <person name="Klenk H.-P."/>
        </authorList>
    </citation>
    <scope>NUCLEOTIDE SEQUENCE [LARGE SCALE GENOMIC DNA]</scope>
    <source>
        <strain evidence="1 2">DSM 44231</strain>
    </source>
</reference>
<name>A0A3N1GXK2_9PSEU</name>
<evidence type="ECO:0008006" key="3">
    <source>
        <dbReference type="Google" id="ProtNLM"/>
    </source>
</evidence>
<proteinExistence type="predicted"/>
<dbReference type="Proteomes" id="UP000268727">
    <property type="component" value="Unassembled WGS sequence"/>
</dbReference>
<dbReference type="RefSeq" id="WP_123741185.1">
    <property type="nucleotide sequence ID" value="NZ_RJKM01000001.1"/>
</dbReference>
<sequence>MATTASRTLPVSGLTDLSNESRMITAPWSRMIRALGLGQYPVDHDPAVAGHIGDALDRLAGKVLPSNAYALFCRDLGHFVLKVNDPARDRTWVEQAVEPLLDAARAERNPYYRALAGCLVMDSFAKLGLDVSLLVDDRRDFPAEVLDTLDAIAPDQIPDENRGRHGDYERLSASSAVFLALGQIGLRERLVTPERNRVVEALDLLENIPAPYFRGRSGSMFMSVLSLLGYDEYIFDGERDYMRETLRYMARADEIGIFPSFPEELPVAWSKVYPLLCMLNAIAMSGRAEYLTDPVDWLAEAKELLAQVPWSDRVHMSQYYIVGLHNLGRLDDQLPDLDGYVEEIAAVLDQVDPGANFFPNGIAYPYIVEVAMQTGRMDLIPEEALHKMVDSFTDLDSTPANRANRGFPVSYVLNVLGEIDAPELIFEPREHYRGSSAIDWVVDNMSEGATEEGLRLYMIPHALISYALRLRGADTPETALFRDFRFRLAADGDRSA</sequence>
<organism evidence="1 2">
    <name type="scientific">Saccharothrix texasensis</name>
    <dbReference type="NCBI Taxonomy" id="103734"/>
    <lineage>
        <taxon>Bacteria</taxon>
        <taxon>Bacillati</taxon>
        <taxon>Actinomycetota</taxon>
        <taxon>Actinomycetes</taxon>
        <taxon>Pseudonocardiales</taxon>
        <taxon>Pseudonocardiaceae</taxon>
        <taxon>Saccharothrix</taxon>
    </lineage>
</organism>
<evidence type="ECO:0000313" key="2">
    <source>
        <dbReference type="Proteomes" id="UP000268727"/>
    </source>
</evidence>
<gene>
    <name evidence="1" type="ORF">EDD40_0170</name>
</gene>